<keyword evidence="7 12" id="KW-0862">Zinc</keyword>
<comment type="caution">
    <text evidence="12">Lacks conserved residue(s) required for the propagation of feature annotation.</text>
</comment>
<dbReference type="FunFam" id="3.30.930.10:FF:000002">
    <property type="entry name" value="Threonine--tRNA ligase"/>
    <property type="match status" value="1"/>
</dbReference>
<dbReference type="RefSeq" id="WP_148690037.1">
    <property type="nucleotide sequence ID" value="NZ_LT671858.1"/>
</dbReference>
<keyword evidence="12" id="KW-0963">Cytoplasm</keyword>
<keyword evidence="8 12" id="KW-0067">ATP-binding</keyword>
<dbReference type="FunFam" id="3.30.980.10:FF:000005">
    <property type="entry name" value="Threonyl-tRNA synthetase, mitochondrial"/>
    <property type="match status" value="1"/>
</dbReference>
<dbReference type="PANTHER" id="PTHR11451:SF44">
    <property type="entry name" value="THREONINE--TRNA LIGASE, CHLOROPLASTIC_MITOCHONDRIAL 2"/>
    <property type="match status" value="1"/>
</dbReference>
<dbReference type="InterPro" id="IPR004154">
    <property type="entry name" value="Anticodon-bd"/>
</dbReference>
<dbReference type="SUPFAM" id="SSF55186">
    <property type="entry name" value="ThrRS/AlaRS common domain"/>
    <property type="match status" value="1"/>
</dbReference>
<dbReference type="GO" id="GO:0000049">
    <property type="term" value="F:tRNA binding"/>
    <property type="evidence" value="ECO:0007669"/>
    <property type="project" value="UniProtKB-KW"/>
</dbReference>
<dbReference type="GO" id="GO:0046872">
    <property type="term" value="F:metal ion binding"/>
    <property type="evidence" value="ECO:0007669"/>
    <property type="project" value="UniProtKB-KW"/>
</dbReference>
<dbReference type="Pfam" id="PF00587">
    <property type="entry name" value="tRNA-synt_2b"/>
    <property type="match status" value="1"/>
</dbReference>
<comment type="similarity">
    <text evidence="2 12">Belongs to the class-II aminoacyl-tRNA synthetase family.</text>
</comment>
<comment type="subunit">
    <text evidence="12">Homodimer.</text>
</comment>
<dbReference type="InterPro" id="IPR006195">
    <property type="entry name" value="aa-tRNA-synth_II"/>
</dbReference>
<evidence type="ECO:0000256" key="12">
    <source>
        <dbReference type="HAMAP-Rule" id="MF_00184"/>
    </source>
</evidence>
<protein>
    <recommendedName>
        <fullName evidence="12">Threonine--tRNA ligase</fullName>
        <ecNumber evidence="12">6.1.1.3</ecNumber>
    </recommendedName>
    <alternativeName>
        <fullName evidence="12">Threonyl-tRNA synthetase</fullName>
        <shortName evidence="12">ThrRS</shortName>
    </alternativeName>
</protein>
<dbReference type="PROSITE" id="PS50862">
    <property type="entry name" value="AA_TRNA_LIGASE_II"/>
    <property type="match status" value="1"/>
</dbReference>
<dbReference type="GO" id="GO:0002161">
    <property type="term" value="F:aminoacyl-tRNA deacylase activity"/>
    <property type="evidence" value="ECO:0007669"/>
    <property type="project" value="UniProtKB-ARBA"/>
</dbReference>
<dbReference type="InterPro" id="IPR002314">
    <property type="entry name" value="aa-tRNA-synt_IIb"/>
</dbReference>
<evidence type="ECO:0000256" key="7">
    <source>
        <dbReference type="ARBA" id="ARBA00022833"/>
    </source>
</evidence>
<evidence type="ECO:0000256" key="1">
    <source>
        <dbReference type="ARBA" id="ARBA00004496"/>
    </source>
</evidence>
<dbReference type="GeneID" id="41588851"/>
<dbReference type="InterPro" id="IPR002320">
    <property type="entry name" value="Thr-tRNA-ligase_IIa"/>
</dbReference>
<dbReference type="Gene3D" id="3.40.50.800">
    <property type="entry name" value="Anticodon-binding domain"/>
    <property type="match status" value="1"/>
</dbReference>
<dbReference type="Pfam" id="PF07973">
    <property type="entry name" value="tRNA_SAD"/>
    <property type="match status" value="1"/>
</dbReference>
<dbReference type="HAMAP" id="MF_00184">
    <property type="entry name" value="Thr_tRNA_synth"/>
    <property type="match status" value="1"/>
</dbReference>
<dbReference type="AlphaFoldDB" id="A0A1N5W2H3"/>
<feature type="binding site" evidence="12">
    <location>
        <position position="371"/>
    </location>
    <ligand>
        <name>Zn(2+)</name>
        <dbReference type="ChEBI" id="CHEBI:29105"/>
        <note>catalytic</note>
    </ligand>
</feature>
<accession>A0A1N5W2H3</accession>
<dbReference type="InterPro" id="IPR033728">
    <property type="entry name" value="ThrRS_core"/>
</dbReference>
<dbReference type="InterPro" id="IPR036621">
    <property type="entry name" value="Anticodon-bd_dom_sf"/>
</dbReference>
<comment type="catalytic activity">
    <reaction evidence="11 12">
        <text>tRNA(Thr) + L-threonine + ATP = L-threonyl-tRNA(Thr) + AMP + diphosphate + H(+)</text>
        <dbReference type="Rhea" id="RHEA:24624"/>
        <dbReference type="Rhea" id="RHEA-COMP:9670"/>
        <dbReference type="Rhea" id="RHEA-COMP:9704"/>
        <dbReference type="ChEBI" id="CHEBI:15378"/>
        <dbReference type="ChEBI" id="CHEBI:30616"/>
        <dbReference type="ChEBI" id="CHEBI:33019"/>
        <dbReference type="ChEBI" id="CHEBI:57926"/>
        <dbReference type="ChEBI" id="CHEBI:78442"/>
        <dbReference type="ChEBI" id="CHEBI:78534"/>
        <dbReference type="ChEBI" id="CHEBI:456215"/>
        <dbReference type="EC" id="6.1.1.3"/>
    </reaction>
</comment>
<dbReference type="SUPFAM" id="SSF52954">
    <property type="entry name" value="Class II aaRS ABD-related"/>
    <property type="match status" value="1"/>
</dbReference>
<dbReference type="CDD" id="cd00860">
    <property type="entry name" value="ThrRS_anticodon"/>
    <property type="match status" value="1"/>
</dbReference>
<keyword evidence="9 12" id="KW-0648">Protein biosynthesis</keyword>
<dbReference type="GO" id="GO:0004829">
    <property type="term" value="F:threonine-tRNA ligase activity"/>
    <property type="evidence" value="ECO:0007669"/>
    <property type="project" value="UniProtKB-UniRule"/>
</dbReference>
<dbReference type="SUPFAM" id="SSF55681">
    <property type="entry name" value="Class II aaRS and biotin synthetases"/>
    <property type="match status" value="1"/>
</dbReference>
<evidence type="ECO:0000256" key="3">
    <source>
        <dbReference type="ARBA" id="ARBA00022555"/>
    </source>
</evidence>
<keyword evidence="4 12" id="KW-0436">Ligase</keyword>
<gene>
    <name evidence="12" type="primary">thrS</name>
    <name evidence="14" type="ORF">CSP5_1610</name>
</gene>
<feature type="domain" description="Aminoacyl-transfer RNA synthetases class-II family profile" evidence="13">
    <location>
        <begin position="258"/>
        <end position="560"/>
    </location>
</feature>
<dbReference type="InterPro" id="IPR045864">
    <property type="entry name" value="aa-tRNA-synth_II/BPL/LPL"/>
</dbReference>
<evidence type="ECO:0000256" key="9">
    <source>
        <dbReference type="ARBA" id="ARBA00022917"/>
    </source>
</evidence>
<dbReference type="EC" id="6.1.1.3" evidence="12"/>
<dbReference type="InterPro" id="IPR012947">
    <property type="entry name" value="tRNA_SAD"/>
</dbReference>
<dbReference type="CDD" id="cd00771">
    <property type="entry name" value="ThrRS_core"/>
    <property type="match status" value="1"/>
</dbReference>
<dbReference type="PRINTS" id="PR01047">
    <property type="entry name" value="TRNASYNTHTHR"/>
</dbReference>
<evidence type="ECO:0000313" key="14">
    <source>
        <dbReference type="EMBL" id="SIM78940.1"/>
    </source>
</evidence>
<dbReference type="InterPro" id="IPR047246">
    <property type="entry name" value="ThrRS_anticodon"/>
</dbReference>
<sequence length="666" mass="77792">MSEMQFSVRKGEQMGKPFAGKRDIIAVRVGENLHDLMEIAETDTDVLPVTLNDEYGLHILRHSAAHLLAQAVMEMYPDAKLNAGPVVENGFYYDIKMDPPDQDNLDMIEKKMRELASKKIPIVREVHRKKDLREMFRDNRFKLDKINDYVGEESTVYRQGEFVDFCTGPHVPDTSYIRHFKLLNVASSNYKGDIKEERLTRIYGTAFPDEKSLKQYLKNREEAAQRDHRKIGSEMDLFVFNSERAPGLPMYTAKGSVIRNELINFMRELNGKFGWEEVTTPHLFKDNMWKTSGHYYKYKDDMFLFTLPDGDSYALKPMNCPGHITIYENTSHSYRDMPVKFSEFGTVYRYEKSGEVGGLTRPRTFTVDDGHEFMRPDQIEDEIKSVLDMMKITFKTYFDEIEVRYDLSVADKSKPENYLINYKCRKCGHLNEPRRMSAETNEQKCEECGSKDLEPDFSLWDNATEQLRNALVSSGIEFKEYPGEAAFYGPKIDVHIKDALGRSWQLTTIQIDFFMPIAFGLYFMNQESKKETPVMLHRAIYGSIERFLVILLENSYGKLPTWLSPIQCYIIPLSDQQKEYAVQVNKKLKESGIRTYLDESSESVSKKIKLGRRFRPSYFLILGEREKENSEVSVRNRNDRIQNLKMEEFTKKITEEIRDRFRDQTL</sequence>
<dbReference type="GO" id="GO:0005737">
    <property type="term" value="C:cytoplasm"/>
    <property type="evidence" value="ECO:0007669"/>
    <property type="project" value="UniProtKB-SubCell"/>
</dbReference>
<evidence type="ECO:0000256" key="4">
    <source>
        <dbReference type="ARBA" id="ARBA00022598"/>
    </source>
</evidence>
<proteinExistence type="inferred from homology"/>
<dbReference type="EMBL" id="LT671858">
    <property type="protein sequence ID" value="SIM78940.1"/>
    <property type="molecule type" value="Genomic_DNA"/>
</dbReference>
<dbReference type="GO" id="GO:0005524">
    <property type="term" value="F:ATP binding"/>
    <property type="evidence" value="ECO:0007669"/>
    <property type="project" value="UniProtKB-UniRule"/>
</dbReference>
<dbReference type="Pfam" id="PF03129">
    <property type="entry name" value="HGTP_anticodon"/>
    <property type="match status" value="1"/>
</dbReference>
<evidence type="ECO:0000256" key="10">
    <source>
        <dbReference type="ARBA" id="ARBA00023146"/>
    </source>
</evidence>
<dbReference type="Gene3D" id="3.30.930.10">
    <property type="entry name" value="Bira Bifunctional Protein, Domain 2"/>
    <property type="match status" value="1"/>
</dbReference>
<dbReference type="SMART" id="SM00863">
    <property type="entry name" value="tRNA_SAD"/>
    <property type="match status" value="1"/>
</dbReference>
<feature type="binding site" evidence="12">
    <location>
        <position position="537"/>
    </location>
    <ligand>
        <name>Zn(2+)</name>
        <dbReference type="ChEBI" id="CHEBI:29105"/>
        <note>catalytic</note>
    </ligand>
</feature>
<evidence type="ECO:0000256" key="2">
    <source>
        <dbReference type="ARBA" id="ARBA00008226"/>
    </source>
</evidence>
<evidence type="ECO:0000256" key="8">
    <source>
        <dbReference type="ARBA" id="ARBA00022840"/>
    </source>
</evidence>
<keyword evidence="5 12" id="KW-0479">Metal-binding</keyword>
<comment type="cofactor">
    <cofactor evidence="12">
        <name>Zn(2+)</name>
        <dbReference type="ChEBI" id="CHEBI:29105"/>
    </cofactor>
    <text evidence="12">Binds 1 zinc ion per subunit.</text>
</comment>
<feature type="binding site" evidence="12">
    <location>
        <position position="320"/>
    </location>
    <ligand>
        <name>Zn(2+)</name>
        <dbReference type="ChEBI" id="CHEBI:29105"/>
        <note>catalytic</note>
    </ligand>
</feature>
<evidence type="ECO:0000256" key="11">
    <source>
        <dbReference type="ARBA" id="ARBA00049515"/>
    </source>
</evidence>
<keyword evidence="3 12" id="KW-0820">tRNA-binding</keyword>
<evidence type="ECO:0000256" key="6">
    <source>
        <dbReference type="ARBA" id="ARBA00022741"/>
    </source>
</evidence>
<dbReference type="GO" id="GO:0006435">
    <property type="term" value="P:threonyl-tRNA aminoacylation"/>
    <property type="evidence" value="ECO:0007669"/>
    <property type="project" value="UniProtKB-UniRule"/>
</dbReference>
<dbReference type="Gene3D" id="3.30.980.10">
    <property type="entry name" value="Threonyl-trna Synthetase, Chain A, domain 2"/>
    <property type="match status" value="1"/>
</dbReference>
<name>A0A1N5W2H3_9ARCH</name>
<comment type="subcellular location">
    <subcellularLocation>
        <location evidence="1 12">Cytoplasm</location>
    </subcellularLocation>
</comment>
<evidence type="ECO:0000313" key="15">
    <source>
        <dbReference type="Proteomes" id="UP000195607"/>
    </source>
</evidence>
<evidence type="ECO:0000256" key="5">
    <source>
        <dbReference type="ARBA" id="ARBA00022723"/>
    </source>
</evidence>
<keyword evidence="6 12" id="KW-0547">Nucleotide-binding</keyword>
<keyword evidence="12" id="KW-0694">RNA-binding</keyword>
<dbReference type="Proteomes" id="UP000195607">
    <property type="component" value="Chromosome I"/>
</dbReference>
<reference evidence="14 15" key="1">
    <citation type="submission" date="2016-04" db="EMBL/GenBank/DDBJ databases">
        <authorList>
            <person name="Evans L.H."/>
            <person name="Alamgir A."/>
            <person name="Owens N."/>
            <person name="Weber N.D."/>
            <person name="Virtaneva K."/>
            <person name="Barbian K."/>
            <person name="Babar A."/>
            <person name="Rosenke K."/>
        </authorList>
    </citation>
    <scope>NUCLEOTIDE SEQUENCE [LARGE SCALE GENOMIC DNA]</scope>
    <source>
        <strain evidence="15">S5(T) (JCM 30642 \VKM B-2941)</strain>
    </source>
</reference>
<organism evidence="14 15">
    <name type="scientific">Cuniculiplasma divulgatum</name>
    <dbReference type="NCBI Taxonomy" id="1673428"/>
    <lineage>
        <taxon>Archaea</taxon>
        <taxon>Methanobacteriati</taxon>
        <taxon>Thermoplasmatota</taxon>
        <taxon>Thermoplasmata</taxon>
        <taxon>Thermoplasmatales</taxon>
        <taxon>Cuniculiplasmataceae</taxon>
        <taxon>Cuniculiplasma</taxon>
    </lineage>
</organism>
<dbReference type="PANTHER" id="PTHR11451">
    <property type="entry name" value="THREONINE-TRNA LIGASE"/>
    <property type="match status" value="1"/>
</dbReference>
<keyword evidence="10 12" id="KW-0030">Aminoacyl-tRNA synthetase</keyword>
<evidence type="ECO:0000259" key="13">
    <source>
        <dbReference type="PROSITE" id="PS50862"/>
    </source>
</evidence>
<dbReference type="InterPro" id="IPR018163">
    <property type="entry name" value="Thr/Ala-tRNA-synth_IIc_edit"/>
</dbReference>